<sequence>MSNIVAIVGRPNVGKSTFFNRLIQRREAIVDAVSGVTRDRHYGKSDWNGKEFSLIDTGGYVLGSDDVFEAEIDKQVELAIDEADAIIFMVDVENGVTGMDEDVANLLRKVNKPVFLVVNKVDNAKRSKEAVEFYSLGLGEYYNIASINGSGTGELLDALVEALPEKEDVEEEALPRFAVVGRPNAGKSSFINALIGEDRYIVTDIAGTTRDSIDTKYNRFGFEFNLIDTAGIRRKSKVKEDLEFYSVMRSVRAIEHADVCLIVLDATRGFDGQVQNIFWLAERNRKGIVILVNKWDLVEKDHKSMKEYEKAIRKQIEPFTDVPVVFISVLSKQRIFKAIETAVEVYKNRSKKIKTSKLNDVLLPIIESYPPPAYKAKYVKIKYIMQLPTPQPQFAFFCNLPQYVKDPYKRFLENKLREHFDFEGVPISVYMRKK</sequence>
<keyword evidence="3 8" id="KW-0690">Ribosome biogenesis</keyword>
<keyword evidence="13" id="KW-1185">Reference proteome</keyword>
<accession>A0ABT8WMF7</accession>
<dbReference type="PROSITE" id="PS51712">
    <property type="entry name" value="G_ENGA"/>
    <property type="match status" value="2"/>
</dbReference>
<dbReference type="NCBIfam" id="TIGR03594">
    <property type="entry name" value="GTPase_EngA"/>
    <property type="match status" value="1"/>
</dbReference>
<dbReference type="EMBL" id="JAUOEL010000003">
    <property type="protein sequence ID" value="MDO5974344.1"/>
    <property type="molecule type" value="Genomic_DNA"/>
</dbReference>
<keyword evidence="4 10" id="KW-0677">Repeat</keyword>
<evidence type="ECO:0000256" key="9">
    <source>
        <dbReference type="PROSITE-ProRule" id="PRU01049"/>
    </source>
</evidence>
<dbReference type="Proteomes" id="UP001176806">
    <property type="component" value="Unassembled WGS sequence"/>
</dbReference>
<dbReference type="Pfam" id="PF01926">
    <property type="entry name" value="MMR_HSR1"/>
    <property type="match status" value="2"/>
</dbReference>
<dbReference type="Pfam" id="PF14714">
    <property type="entry name" value="KH_dom-like"/>
    <property type="match status" value="1"/>
</dbReference>
<dbReference type="Gene3D" id="3.40.50.300">
    <property type="entry name" value="P-loop containing nucleotide triphosphate hydrolases"/>
    <property type="match status" value="2"/>
</dbReference>
<reference evidence="12" key="1">
    <citation type="submission" date="2023-07" db="EMBL/GenBank/DDBJ databases">
        <title>Two novel species in the genus Flavivirga.</title>
        <authorList>
            <person name="Kwon K."/>
        </authorList>
    </citation>
    <scope>NUCLEOTIDE SEQUENCE</scope>
    <source>
        <strain evidence="12">KACC 14158</strain>
    </source>
</reference>
<name>A0ABT8WMF7_9FLAO</name>
<dbReference type="InterPro" id="IPR016484">
    <property type="entry name" value="GTPase_Der"/>
</dbReference>
<dbReference type="InterPro" id="IPR006073">
    <property type="entry name" value="GTP-bd"/>
</dbReference>
<feature type="binding site" evidence="8">
    <location>
        <begin position="56"/>
        <end position="60"/>
    </location>
    <ligand>
        <name>GTP</name>
        <dbReference type="ChEBI" id="CHEBI:37565"/>
        <label>1</label>
    </ligand>
</feature>
<feature type="domain" description="EngA-type G" evidence="11">
    <location>
        <begin position="175"/>
        <end position="350"/>
    </location>
</feature>
<feature type="binding site" evidence="8">
    <location>
        <begin position="228"/>
        <end position="232"/>
    </location>
    <ligand>
        <name>GTP</name>
        <dbReference type="ChEBI" id="CHEBI:37565"/>
        <label>2</label>
    </ligand>
</feature>
<evidence type="ECO:0000313" key="13">
    <source>
        <dbReference type="Proteomes" id="UP001176806"/>
    </source>
</evidence>
<keyword evidence="6 8" id="KW-0342">GTP-binding</keyword>
<dbReference type="InterPro" id="IPR031166">
    <property type="entry name" value="G_ENGA"/>
</dbReference>
<dbReference type="CDD" id="cd01894">
    <property type="entry name" value="EngA1"/>
    <property type="match status" value="1"/>
</dbReference>
<dbReference type="PRINTS" id="PR00326">
    <property type="entry name" value="GTP1OBG"/>
</dbReference>
<feature type="binding site" evidence="8">
    <location>
        <begin position="181"/>
        <end position="188"/>
    </location>
    <ligand>
        <name>GTP</name>
        <dbReference type="ChEBI" id="CHEBI:37565"/>
        <label>2</label>
    </ligand>
</feature>
<evidence type="ECO:0000256" key="6">
    <source>
        <dbReference type="ARBA" id="ARBA00023134"/>
    </source>
</evidence>
<dbReference type="InterPro" id="IPR005225">
    <property type="entry name" value="Small_GTP-bd"/>
</dbReference>
<dbReference type="PIRSF" id="PIRSF006485">
    <property type="entry name" value="GTP-binding_EngA"/>
    <property type="match status" value="1"/>
</dbReference>
<evidence type="ECO:0000256" key="10">
    <source>
        <dbReference type="RuleBase" id="RU004481"/>
    </source>
</evidence>
<keyword evidence="5 8" id="KW-0547">Nucleotide-binding</keyword>
<evidence type="ECO:0000256" key="4">
    <source>
        <dbReference type="ARBA" id="ARBA00022737"/>
    </source>
</evidence>
<evidence type="ECO:0000256" key="3">
    <source>
        <dbReference type="ARBA" id="ARBA00022517"/>
    </source>
</evidence>
<dbReference type="InterPro" id="IPR015946">
    <property type="entry name" value="KH_dom-like_a/b"/>
</dbReference>
<comment type="function">
    <text evidence="8 10">GTPase that plays an essential role in the late steps of ribosome biogenesis.</text>
</comment>
<feature type="binding site" evidence="8">
    <location>
        <begin position="119"/>
        <end position="122"/>
    </location>
    <ligand>
        <name>GTP</name>
        <dbReference type="ChEBI" id="CHEBI:37565"/>
        <label>1</label>
    </ligand>
</feature>
<evidence type="ECO:0000256" key="1">
    <source>
        <dbReference type="ARBA" id="ARBA00008279"/>
    </source>
</evidence>
<comment type="subunit">
    <text evidence="8">Associates with the 50S ribosomal subunit.</text>
</comment>
<evidence type="ECO:0000256" key="2">
    <source>
        <dbReference type="ARBA" id="ARBA00020953"/>
    </source>
</evidence>
<evidence type="ECO:0000313" key="12">
    <source>
        <dbReference type="EMBL" id="MDO5974344.1"/>
    </source>
</evidence>
<comment type="caution">
    <text evidence="12">The sequence shown here is derived from an EMBL/GenBank/DDBJ whole genome shotgun (WGS) entry which is preliminary data.</text>
</comment>
<dbReference type="GO" id="GO:0016787">
    <property type="term" value="F:hydrolase activity"/>
    <property type="evidence" value="ECO:0007669"/>
    <property type="project" value="UniProtKB-KW"/>
</dbReference>
<feature type="binding site" evidence="8">
    <location>
        <begin position="293"/>
        <end position="296"/>
    </location>
    <ligand>
        <name>GTP</name>
        <dbReference type="ChEBI" id="CHEBI:37565"/>
        <label>2</label>
    </ligand>
</feature>
<dbReference type="NCBIfam" id="TIGR00231">
    <property type="entry name" value="small_GTP"/>
    <property type="match status" value="2"/>
</dbReference>
<organism evidence="12 13">
    <name type="scientific">Flavivirga jejuensis</name>
    <dbReference type="NCBI Taxonomy" id="870487"/>
    <lineage>
        <taxon>Bacteria</taxon>
        <taxon>Pseudomonadati</taxon>
        <taxon>Bacteroidota</taxon>
        <taxon>Flavobacteriia</taxon>
        <taxon>Flavobacteriales</taxon>
        <taxon>Flavobacteriaceae</taxon>
        <taxon>Flavivirga</taxon>
    </lineage>
</organism>
<dbReference type="HAMAP" id="MF_00195">
    <property type="entry name" value="GTPase_Der"/>
    <property type="match status" value="1"/>
</dbReference>
<evidence type="ECO:0000256" key="8">
    <source>
        <dbReference type="HAMAP-Rule" id="MF_00195"/>
    </source>
</evidence>
<dbReference type="RefSeq" id="WP_303301486.1">
    <property type="nucleotide sequence ID" value="NZ_BAABDA010000050.1"/>
</dbReference>
<feature type="domain" description="EngA-type G" evidence="11">
    <location>
        <begin position="3"/>
        <end position="167"/>
    </location>
</feature>
<feature type="binding site" evidence="8">
    <location>
        <begin position="9"/>
        <end position="16"/>
    </location>
    <ligand>
        <name>GTP</name>
        <dbReference type="ChEBI" id="CHEBI:37565"/>
        <label>1</label>
    </ligand>
</feature>
<comment type="similarity">
    <text evidence="1 8 9 10">Belongs to the TRAFAC class TrmE-Era-EngA-EngB-Septin-like GTPase superfamily. EngA (Der) GTPase family.</text>
</comment>
<dbReference type="PANTHER" id="PTHR43834:SF6">
    <property type="entry name" value="GTPASE DER"/>
    <property type="match status" value="1"/>
</dbReference>
<proteinExistence type="inferred from homology"/>
<dbReference type="InterPro" id="IPR027417">
    <property type="entry name" value="P-loop_NTPase"/>
</dbReference>
<evidence type="ECO:0000259" key="11">
    <source>
        <dbReference type="PROSITE" id="PS51712"/>
    </source>
</evidence>
<dbReference type="PANTHER" id="PTHR43834">
    <property type="entry name" value="GTPASE DER"/>
    <property type="match status" value="1"/>
</dbReference>
<evidence type="ECO:0000256" key="7">
    <source>
        <dbReference type="ARBA" id="ARBA00032345"/>
    </source>
</evidence>
<gene>
    <name evidence="8 12" type="primary">der</name>
    <name evidence="12" type="ORF">Q4Q40_09130</name>
</gene>
<dbReference type="InterPro" id="IPR032859">
    <property type="entry name" value="KH_dom-like"/>
</dbReference>
<evidence type="ECO:0000256" key="5">
    <source>
        <dbReference type="ARBA" id="ARBA00022741"/>
    </source>
</evidence>
<protein>
    <recommendedName>
        <fullName evidence="2 8">GTPase Der</fullName>
    </recommendedName>
    <alternativeName>
        <fullName evidence="7 8">GTP-binding protein EngA</fullName>
    </alternativeName>
</protein>
<keyword evidence="12" id="KW-0378">Hydrolase</keyword>
<dbReference type="Gene3D" id="3.30.300.20">
    <property type="match status" value="1"/>
</dbReference>
<dbReference type="CDD" id="cd01895">
    <property type="entry name" value="EngA2"/>
    <property type="match status" value="1"/>
</dbReference>
<dbReference type="SUPFAM" id="SSF52540">
    <property type="entry name" value="P-loop containing nucleoside triphosphate hydrolases"/>
    <property type="match status" value="2"/>
</dbReference>